<keyword evidence="9" id="KW-0479">Metal-binding</keyword>
<evidence type="ECO:0000256" key="9">
    <source>
        <dbReference type="PIRSR" id="PIRSR605093-1"/>
    </source>
</evidence>
<dbReference type="PROSITE" id="PS50522">
    <property type="entry name" value="RDRP_PHAGE"/>
    <property type="match status" value="1"/>
</dbReference>
<feature type="binding site" evidence="9">
    <location>
        <position position="258"/>
    </location>
    <ligand>
        <name>Mg(2+)</name>
        <dbReference type="ChEBI" id="CHEBI:18420"/>
        <label>2</label>
    </ligand>
</feature>
<dbReference type="Pfam" id="PF03431">
    <property type="entry name" value="RNA_replicase_B"/>
    <property type="match status" value="1"/>
</dbReference>
<comment type="cofactor">
    <cofactor evidence="9">
        <name>Mg(2+)</name>
        <dbReference type="ChEBI" id="CHEBI:18420"/>
    </cofactor>
    <text evidence="9">Binds 2 Mg(2+) per subunit.</text>
</comment>
<evidence type="ECO:0000256" key="6">
    <source>
        <dbReference type="ARBA" id="ARBA00022953"/>
    </source>
</evidence>
<keyword evidence="6" id="KW-0693">Viral RNA replication</keyword>
<comment type="catalytic activity">
    <reaction evidence="8">
        <text>RNA(n) + a ribonucleoside 5'-triphosphate = RNA(n+1) + diphosphate</text>
        <dbReference type="Rhea" id="RHEA:21248"/>
        <dbReference type="Rhea" id="RHEA-COMP:14527"/>
        <dbReference type="Rhea" id="RHEA-COMP:17342"/>
        <dbReference type="ChEBI" id="CHEBI:33019"/>
        <dbReference type="ChEBI" id="CHEBI:61557"/>
        <dbReference type="ChEBI" id="CHEBI:140395"/>
        <dbReference type="EC" id="2.7.7.48"/>
    </reaction>
</comment>
<feature type="binding site" evidence="9">
    <location>
        <position position="351"/>
    </location>
    <ligand>
        <name>Mg(2+)</name>
        <dbReference type="ChEBI" id="CHEBI:18420"/>
        <label>2</label>
    </ligand>
</feature>
<sequence>MGICPKALYRNLIDDLKGRFGASFVDDFSALDVPSPTFSTKEVAAFSIYRSLLKKYEVRNTDMLDSKALLKFLQINSDCENWSLQLSSSWDEVLIGELKSALYKFFNPEGYPLVTSYDQIFHYGRTGPGAAIGAKGGDFYTKMFASPLSCTRQGLYKMYRNYIKNFPEWTNAENIRQAHFGEAHVVSGSRFSFVPKNDQISRTICVEPSLNMFAQLGLGHIIEKRLLDAYGISMSTQPYKNRELARRGSLGLGFVTCDLSSASDSLSLRMLKEVLPHDIYNTLRYLRSDTTEIPGLGTTELHMVSTMGNGFTFPLQTVLFSAVVVAAARARDIELRFPRGQDFGTWGVFGDDIICPEKIWPDVNRLLALLGFKVNHDKTFVEGPFRESCGADYHVGVNVRGVYVKRLESQQDLCSVVNQLNLFSTRTGVFLPKTCAALLTKVRWQPVPRWENSDAGIHVPLSMVSGSLLFSENGSALYRRYEPIGLKARILESSVVVPRYAKPRIYNPSGLLMSFLQGSINSFSIGVRQDPVRYKRKLGVAPYWDATPTTHPSSRGSIGSGGKPLFTLTFLVK</sequence>
<evidence type="ECO:0000256" key="4">
    <source>
        <dbReference type="ARBA" id="ARBA00022695"/>
    </source>
</evidence>
<gene>
    <name evidence="11" type="ORF">H3BulkLitter16284_000001</name>
</gene>
<evidence type="ECO:0000259" key="10">
    <source>
        <dbReference type="PROSITE" id="PS50522"/>
    </source>
</evidence>
<protein>
    <recommendedName>
        <fullName evidence="1">RNA-directed RNA polymerase</fullName>
        <ecNumber evidence="1">2.7.7.48</ecNumber>
    </recommendedName>
    <alternativeName>
        <fullName evidence="7">RNA replicase beta chain</fullName>
    </alternativeName>
</protein>
<evidence type="ECO:0000256" key="8">
    <source>
        <dbReference type="ARBA" id="ARBA00048744"/>
    </source>
</evidence>
<evidence type="ECO:0000256" key="3">
    <source>
        <dbReference type="ARBA" id="ARBA00022679"/>
    </source>
</evidence>
<organism evidence="11">
    <name type="scientific">Leviviridae sp</name>
    <dbReference type="NCBI Taxonomy" id="2027243"/>
    <lineage>
        <taxon>Viruses</taxon>
        <taxon>Riboviria</taxon>
        <taxon>Orthornavirae</taxon>
        <taxon>Lenarviricota</taxon>
        <taxon>Leviviricetes</taxon>
        <taxon>Norzivirales</taxon>
        <taxon>Fiersviridae</taxon>
    </lineage>
</organism>
<dbReference type="EMBL" id="MN035104">
    <property type="protein sequence ID" value="QDH89887.1"/>
    <property type="molecule type" value="Genomic_RNA"/>
</dbReference>
<keyword evidence="9" id="KW-0460">Magnesium</keyword>
<name>A0A514D8H6_9VIRU</name>
<evidence type="ECO:0000256" key="1">
    <source>
        <dbReference type="ARBA" id="ARBA00012494"/>
    </source>
</evidence>
<proteinExistence type="predicted"/>
<feature type="binding site" evidence="9">
    <location>
        <position position="352"/>
    </location>
    <ligand>
        <name>Mg(2+)</name>
        <dbReference type="ChEBI" id="CHEBI:18420"/>
        <label>2</label>
    </ligand>
</feature>
<dbReference type="GO" id="GO:0039694">
    <property type="term" value="P:viral RNA genome replication"/>
    <property type="evidence" value="ECO:0007669"/>
    <property type="project" value="InterPro"/>
</dbReference>
<evidence type="ECO:0000313" key="11">
    <source>
        <dbReference type="EMBL" id="QDH89887.1"/>
    </source>
</evidence>
<dbReference type="GO" id="GO:0046872">
    <property type="term" value="F:metal ion binding"/>
    <property type="evidence" value="ECO:0007669"/>
    <property type="project" value="UniProtKB-KW"/>
</dbReference>
<accession>A0A514D8H6</accession>
<dbReference type="InterPro" id="IPR005093">
    <property type="entry name" value="RNArep_beta"/>
</dbReference>
<reference evidence="11" key="1">
    <citation type="submission" date="2019-05" db="EMBL/GenBank/DDBJ databases">
        <title>Metatranscriptomic reconstruction reveals RNA viruses with the potential to shape carbon cycling in soil.</title>
        <authorList>
            <person name="Starr E.P."/>
            <person name="Nuccio E."/>
            <person name="Pett-Ridge J."/>
            <person name="Banfield J.F."/>
            <person name="Firestone M.K."/>
        </authorList>
    </citation>
    <scope>NUCLEOTIDE SEQUENCE</scope>
    <source>
        <strain evidence="11">H3_Bulk_Litter_16_284</strain>
    </source>
</reference>
<keyword evidence="3" id="KW-0808">Transferase</keyword>
<dbReference type="GO" id="GO:0003968">
    <property type="term" value="F:RNA-directed RNA polymerase activity"/>
    <property type="evidence" value="ECO:0007669"/>
    <property type="project" value="UniProtKB-KW"/>
</dbReference>
<evidence type="ECO:0000256" key="5">
    <source>
        <dbReference type="ARBA" id="ARBA00022741"/>
    </source>
</evidence>
<keyword evidence="5" id="KW-0547">Nucleotide-binding</keyword>
<feature type="domain" description="RdRp catalytic" evidence="10">
    <location>
        <begin position="243"/>
        <end position="383"/>
    </location>
</feature>
<evidence type="ECO:0000256" key="2">
    <source>
        <dbReference type="ARBA" id="ARBA00022484"/>
    </source>
</evidence>
<evidence type="ECO:0000256" key="7">
    <source>
        <dbReference type="ARBA" id="ARBA00030248"/>
    </source>
</evidence>
<dbReference type="GO" id="GO:0000166">
    <property type="term" value="F:nucleotide binding"/>
    <property type="evidence" value="ECO:0007669"/>
    <property type="project" value="UniProtKB-KW"/>
</dbReference>
<dbReference type="InterPro" id="IPR007096">
    <property type="entry name" value="RNA-dir_Rpol_cat_phage"/>
</dbReference>
<dbReference type="EC" id="2.7.7.48" evidence="1"/>
<keyword evidence="2 11" id="KW-0696">RNA-directed RNA polymerase</keyword>
<keyword evidence="4" id="KW-0548">Nucleotidyltransferase</keyword>